<accession>A0A7Y7J0B4</accession>
<dbReference type="Proteomes" id="UP000534870">
    <property type="component" value="Unassembled WGS sequence"/>
</dbReference>
<evidence type="ECO:0000313" key="1">
    <source>
        <dbReference type="EMBL" id="NVN13475.1"/>
    </source>
</evidence>
<sequence>EADPARALDMSVFAGWGLGENAAFVALFTRLRTAIRDQGVRATLHGIVAGEG</sequence>
<dbReference type="AlphaFoldDB" id="A0A7Y7J0B4"/>
<name>A0A7Y7J0B4_9PROT</name>
<protein>
    <submittedName>
        <fullName evidence="1">Uncharacterized protein</fullName>
    </submittedName>
</protein>
<reference evidence="1 2" key="1">
    <citation type="submission" date="2020-06" db="EMBL/GenBank/DDBJ databases">
        <title>Description of novel acetic acid bacteria.</title>
        <authorList>
            <person name="Sombolestani A."/>
        </authorList>
    </citation>
    <scope>NUCLEOTIDE SEQUENCE [LARGE SCALE GENOMIC DNA]</scope>
    <source>
        <strain evidence="1 2">LMG 31431</strain>
    </source>
</reference>
<dbReference type="EMBL" id="JABXXP010000956">
    <property type="protein sequence ID" value="NVN13475.1"/>
    <property type="molecule type" value="Genomic_DNA"/>
</dbReference>
<proteinExistence type="predicted"/>
<feature type="non-terminal residue" evidence="1">
    <location>
        <position position="1"/>
    </location>
</feature>
<comment type="caution">
    <text evidence="1">The sequence shown here is derived from an EMBL/GenBank/DDBJ whole genome shotgun (WGS) entry which is preliminary data.</text>
</comment>
<organism evidence="1 2">
    <name type="scientific">Nguyenibacter vanlangensis</name>
    <dbReference type="NCBI Taxonomy" id="1216886"/>
    <lineage>
        <taxon>Bacteria</taxon>
        <taxon>Pseudomonadati</taxon>
        <taxon>Pseudomonadota</taxon>
        <taxon>Alphaproteobacteria</taxon>
        <taxon>Acetobacterales</taxon>
        <taxon>Acetobacteraceae</taxon>
        <taxon>Nguyenibacter</taxon>
    </lineage>
</organism>
<evidence type="ECO:0000313" key="2">
    <source>
        <dbReference type="Proteomes" id="UP000534870"/>
    </source>
</evidence>
<gene>
    <name evidence="1" type="ORF">HUK84_20440</name>
</gene>